<dbReference type="Proteomes" id="UP000023152">
    <property type="component" value="Unassembled WGS sequence"/>
</dbReference>
<evidence type="ECO:0000313" key="2">
    <source>
        <dbReference type="Proteomes" id="UP000023152"/>
    </source>
</evidence>
<organism evidence="1 2">
    <name type="scientific">Reticulomyxa filosa</name>
    <dbReference type="NCBI Taxonomy" id="46433"/>
    <lineage>
        <taxon>Eukaryota</taxon>
        <taxon>Sar</taxon>
        <taxon>Rhizaria</taxon>
        <taxon>Retaria</taxon>
        <taxon>Foraminifera</taxon>
        <taxon>Monothalamids</taxon>
        <taxon>Reticulomyxidae</taxon>
        <taxon>Reticulomyxa</taxon>
    </lineage>
</organism>
<dbReference type="EMBL" id="ASPP01000361">
    <property type="protein sequence ID" value="ETO36714.1"/>
    <property type="molecule type" value="Genomic_DNA"/>
</dbReference>
<protein>
    <submittedName>
        <fullName evidence="1">Uncharacterized protein</fullName>
    </submittedName>
</protein>
<reference evidence="1 2" key="1">
    <citation type="journal article" date="2013" name="Curr. Biol.">
        <title>The Genome of the Foraminiferan Reticulomyxa filosa.</title>
        <authorList>
            <person name="Glockner G."/>
            <person name="Hulsmann N."/>
            <person name="Schleicher M."/>
            <person name="Noegel A.A."/>
            <person name="Eichinger L."/>
            <person name="Gallinger C."/>
            <person name="Pawlowski J."/>
            <person name="Sierra R."/>
            <person name="Euteneuer U."/>
            <person name="Pillet L."/>
            <person name="Moustafa A."/>
            <person name="Platzer M."/>
            <person name="Groth M."/>
            <person name="Szafranski K."/>
            <person name="Schliwa M."/>
        </authorList>
    </citation>
    <scope>NUCLEOTIDE SEQUENCE [LARGE SCALE GENOMIC DNA]</scope>
</reference>
<dbReference type="AlphaFoldDB" id="X6PF80"/>
<name>X6PF80_RETFI</name>
<sequence>MNIIQFQWFLYLQPCYNAYHPHLLEAEDVLQMSLPIDILLSVSDLDTEFVSLFTNAGIIHILLVFNALNCVNRFVFHSCNELPYAAVFLDGLCVCILDNTKPTTTIQNDVDTNGIRLTATKRKKPDSGLTDGVVKKAKHQYSTFQVVLHSSSMQQNEEKKIDEITFENVEEKHESSTTIHVKKKN</sequence>
<keyword evidence="2" id="KW-1185">Reference proteome</keyword>
<accession>X6PF80</accession>
<comment type="caution">
    <text evidence="1">The sequence shown here is derived from an EMBL/GenBank/DDBJ whole genome shotgun (WGS) entry which is preliminary data.</text>
</comment>
<gene>
    <name evidence="1" type="ORF">RFI_00348</name>
</gene>
<proteinExistence type="predicted"/>
<evidence type="ECO:0000313" key="1">
    <source>
        <dbReference type="EMBL" id="ETO36714.1"/>
    </source>
</evidence>